<dbReference type="EMBL" id="LR792632">
    <property type="protein sequence ID" value="CAB3288203.1"/>
    <property type="molecule type" value="Genomic_DNA"/>
</dbReference>
<name>A0A8D6PTA8_9EURY</name>
<evidence type="ECO:0000313" key="2">
    <source>
        <dbReference type="Proteomes" id="UP000679213"/>
    </source>
</evidence>
<reference evidence="1 2" key="1">
    <citation type="submission" date="2020-04" db="EMBL/GenBank/DDBJ databases">
        <authorList>
            <consortium name="Genoscope - CEA"/>
            <person name="William W."/>
        </authorList>
    </citation>
    <scope>NUCLEOTIDE SEQUENCE [LARGE SCALE GENOMIC DNA]</scope>
    <source>
        <strain evidence="1 2">SG7</strain>
    </source>
</reference>
<organism evidence="1 2">
    <name type="scientific">Methanocaldococcus lauensis</name>
    <dbReference type="NCBI Taxonomy" id="2546128"/>
    <lineage>
        <taxon>Archaea</taxon>
        <taxon>Methanobacteriati</taxon>
        <taxon>Methanobacteriota</taxon>
        <taxon>Methanomada group</taxon>
        <taxon>Methanococci</taxon>
        <taxon>Methanococcales</taxon>
        <taxon>Methanocaldococcaceae</taxon>
        <taxon>Methanocaldococcus</taxon>
    </lineage>
</organism>
<dbReference type="KEGG" id="mesg:MLAUSG7_0596"/>
<keyword evidence="2" id="KW-1185">Reference proteome</keyword>
<sequence length="81" mass="9613">MMKIKIIDIETKKELKTIELDIKKEIEENKDIIKLAKTVLGFTNAKLFDFFLDAIEKSEYITVISYVKKEKFKDILEKIEE</sequence>
<protein>
    <submittedName>
        <fullName evidence="1">Uncharacterized protein</fullName>
    </submittedName>
</protein>
<proteinExistence type="predicted"/>
<dbReference type="AlphaFoldDB" id="A0A8D6PTA8"/>
<dbReference type="RefSeq" id="WP_214400474.1">
    <property type="nucleotide sequence ID" value="NZ_LR792632.1"/>
</dbReference>
<dbReference type="GeneID" id="65883411"/>
<evidence type="ECO:0000313" key="1">
    <source>
        <dbReference type="EMBL" id="CAB3288203.1"/>
    </source>
</evidence>
<accession>A0A8D6PTA8</accession>
<gene>
    <name evidence="1" type="ORF">MLAUSG7_0596</name>
</gene>
<dbReference type="Proteomes" id="UP000679213">
    <property type="component" value="Chromosome I"/>
</dbReference>